<organism evidence="1 2">
    <name type="scientific">Helianthus annuus</name>
    <name type="common">Common sunflower</name>
    <dbReference type="NCBI Taxonomy" id="4232"/>
    <lineage>
        <taxon>Eukaryota</taxon>
        <taxon>Viridiplantae</taxon>
        <taxon>Streptophyta</taxon>
        <taxon>Embryophyta</taxon>
        <taxon>Tracheophyta</taxon>
        <taxon>Spermatophyta</taxon>
        <taxon>Magnoliopsida</taxon>
        <taxon>eudicotyledons</taxon>
        <taxon>Gunneridae</taxon>
        <taxon>Pentapetalae</taxon>
        <taxon>asterids</taxon>
        <taxon>campanulids</taxon>
        <taxon>Asterales</taxon>
        <taxon>Asteraceae</taxon>
        <taxon>Asteroideae</taxon>
        <taxon>Heliantheae alliance</taxon>
        <taxon>Heliantheae</taxon>
        <taxon>Helianthus</taxon>
    </lineage>
</organism>
<gene>
    <name evidence="1" type="ORF">HanXRQr2_Chr15g0690671</name>
</gene>
<dbReference type="Gramene" id="mRNA:HanXRQr2_Chr15g0690671">
    <property type="protein sequence ID" value="mRNA:HanXRQr2_Chr15g0690671"/>
    <property type="gene ID" value="HanXRQr2_Chr15g0690671"/>
</dbReference>
<protein>
    <submittedName>
        <fullName evidence="1">Uncharacterized protein</fullName>
    </submittedName>
</protein>
<reference evidence="1" key="2">
    <citation type="submission" date="2020-06" db="EMBL/GenBank/DDBJ databases">
        <title>Helianthus annuus Genome sequencing and assembly Release 2.</title>
        <authorList>
            <person name="Gouzy J."/>
            <person name="Langlade N."/>
            <person name="Munos S."/>
        </authorList>
    </citation>
    <scope>NUCLEOTIDE SEQUENCE</scope>
    <source>
        <tissue evidence="1">Leaves</tissue>
    </source>
</reference>
<evidence type="ECO:0000313" key="2">
    <source>
        <dbReference type="Proteomes" id="UP000215914"/>
    </source>
</evidence>
<reference evidence="1" key="1">
    <citation type="journal article" date="2017" name="Nature">
        <title>The sunflower genome provides insights into oil metabolism, flowering and Asterid evolution.</title>
        <authorList>
            <person name="Badouin H."/>
            <person name="Gouzy J."/>
            <person name="Grassa C.J."/>
            <person name="Murat F."/>
            <person name="Staton S.E."/>
            <person name="Cottret L."/>
            <person name="Lelandais-Briere C."/>
            <person name="Owens G.L."/>
            <person name="Carrere S."/>
            <person name="Mayjonade B."/>
            <person name="Legrand L."/>
            <person name="Gill N."/>
            <person name="Kane N.C."/>
            <person name="Bowers J.E."/>
            <person name="Hubner S."/>
            <person name="Bellec A."/>
            <person name="Berard A."/>
            <person name="Berges H."/>
            <person name="Blanchet N."/>
            <person name="Boniface M.C."/>
            <person name="Brunel D."/>
            <person name="Catrice O."/>
            <person name="Chaidir N."/>
            <person name="Claudel C."/>
            <person name="Donnadieu C."/>
            <person name="Faraut T."/>
            <person name="Fievet G."/>
            <person name="Helmstetter N."/>
            <person name="King M."/>
            <person name="Knapp S.J."/>
            <person name="Lai Z."/>
            <person name="Le Paslier M.C."/>
            <person name="Lippi Y."/>
            <person name="Lorenzon L."/>
            <person name="Mandel J.R."/>
            <person name="Marage G."/>
            <person name="Marchand G."/>
            <person name="Marquand E."/>
            <person name="Bret-Mestries E."/>
            <person name="Morien E."/>
            <person name="Nambeesan S."/>
            <person name="Nguyen T."/>
            <person name="Pegot-Espagnet P."/>
            <person name="Pouilly N."/>
            <person name="Raftis F."/>
            <person name="Sallet E."/>
            <person name="Schiex T."/>
            <person name="Thomas J."/>
            <person name="Vandecasteele C."/>
            <person name="Vares D."/>
            <person name="Vear F."/>
            <person name="Vautrin S."/>
            <person name="Crespi M."/>
            <person name="Mangin B."/>
            <person name="Burke J.M."/>
            <person name="Salse J."/>
            <person name="Munos S."/>
            <person name="Vincourt P."/>
            <person name="Rieseberg L.H."/>
            <person name="Langlade N.B."/>
        </authorList>
    </citation>
    <scope>NUCLEOTIDE SEQUENCE</scope>
    <source>
        <tissue evidence="1">Leaves</tissue>
    </source>
</reference>
<comment type="caution">
    <text evidence="1">The sequence shown here is derived from an EMBL/GenBank/DDBJ whole genome shotgun (WGS) entry which is preliminary data.</text>
</comment>
<keyword evidence="2" id="KW-1185">Reference proteome</keyword>
<evidence type="ECO:0000313" key="1">
    <source>
        <dbReference type="EMBL" id="KAF5764317.1"/>
    </source>
</evidence>
<proteinExistence type="predicted"/>
<sequence>MFGYIYCANFSKIYSSETGYTTTFPVALPVSRKWWFGGRRCEGGAESGGCGGAQQSFHYRPVSERVVS</sequence>
<dbReference type="EMBL" id="MNCJ02000330">
    <property type="protein sequence ID" value="KAF5764317.1"/>
    <property type="molecule type" value="Genomic_DNA"/>
</dbReference>
<dbReference type="Proteomes" id="UP000215914">
    <property type="component" value="Unassembled WGS sequence"/>
</dbReference>
<name>A0A9K3DZT6_HELAN</name>
<accession>A0A9K3DZT6</accession>
<dbReference type="AlphaFoldDB" id="A0A9K3DZT6"/>